<dbReference type="Proteomes" id="UP000612808">
    <property type="component" value="Unassembled WGS sequence"/>
</dbReference>
<feature type="region of interest" description="Disordered" evidence="1">
    <location>
        <begin position="1"/>
        <end position="42"/>
    </location>
</feature>
<comment type="caution">
    <text evidence="2">The sequence shown here is derived from an EMBL/GenBank/DDBJ whole genome shotgun (WGS) entry which is preliminary data.</text>
</comment>
<accession>A0A8J3NA10</accession>
<protein>
    <submittedName>
        <fullName evidence="2">Uncharacterized protein</fullName>
    </submittedName>
</protein>
<dbReference type="EMBL" id="BOMB01000013">
    <property type="protein sequence ID" value="GID11616.1"/>
    <property type="molecule type" value="Genomic_DNA"/>
</dbReference>
<evidence type="ECO:0000256" key="1">
    <source>
        <dbReference type="SAM" id="MobiDB-lite"/>
    </source>
</evidence>
<sequence length="103" mass="9934">MGTGSGVAAGANGRTGSPKGWAGSPVPNGAPEPGWGANGLGGGAPNDGPANPCPGCCCCPWYAWPDACPGYCCAPGYGWEPGGDDCPEYGGVAWSGKGCIEVG</sequence>
<proteinExistence type="predicted"/>
<name>A0A8J3NA10_9ACTN</name>
<keyword evidence="3" id="KW-1185">Reference proteome</keyword>
<evidence type="ECO:0000313" key="3">
    <source>
        <dbReference type="Proteomes" id="UP000612808"/>
    </source>
</evidence>
<gene>
    <name evidence="2" type="ORF">Aru02nite_25050</name>
</gene>
<dbReference type="AlphaFoldDB" id="A0A8J3NA10"/>
<reference evidence="2" key="1">
    <citation type="submission" date="2021-01" db="EMBL/GenBank/DDBJ databases">
        <title>Whole genome shotgun sequence of Actinocatenispora rupis NBRC 107355.</title>
        <authorList>
            <person name="Komaki H."/>
            <person name="Tamura T."/>
        </authorList>
    </citation>
    <scope>NUCLEOTIDE SEQUENCE</scope>
    <source>
        <strain evidence="2">NBRC 107355</strain>
    </source>
</reference>
<organism evidence="2 3">
    <name type="scientific">Actinocatenispora rupis</name>
    <dbReference type="NCBI Taxonomy" id="519421"/>
    <lineage>
        <taxon>Bacteria</taxon>
        <taxon>Bacillati</taxon>
        <taxon>Actinomycetota</taxon>
        <taxon>Actinomycetes</taxon>
        <taxon>Micromonosporales</taxon>
        <taxon>Micromonosporaceae</taxon>
        <taxon>Actinocatenispora</taxon>
    </lineage>
</organism>
<evidence type="ECO:0000313" key="2">
    <source>
        <dbReference type="EMBL" id="GID11616.1"/>
    </source>
</evidence>